<dbReference type="InterPro" id="IPR007129">
    <property type="entry name" value="Ubiqinol_cyt_c_chaperone_CPB3"/>
</dbReference>
<keyword evidence="5" id="KW-1185">Reference proteome</keyword>
<accession>A0A1W1ZVS0</accession>
<evidence type="ECO:0000259" key="3">
    <source>
        <dbReference type="Pfam" id="PF03981"/>
    </source>
</evidence>
<dbReference type="Proteomes" id="UP000192656">
    <property type="component" value="Unassembled WGS sequence"/>
</dbReference>
<dbReference type="OrthoDB" id="7158889at2"/>
<dbReference type="EMBL" id="FWXR01000003">
    <property type="protein sequence ID" value="SMC52514.1"/>
    <property type="molecule type" value="Genomic_DNA"/>
</dbReference>
<comment type="similarity">
    <text evidence="2">Belongs to the UPF0174 family.</text>
</comment>
<dbReference type="PANTHER" id="PTHR12184:SF1">
    <property type="entry name" value="UBIQUINOL-CYTOCHROME-C REDUCTASE COMPLEX ASSEMBLY FACTOR 1"/>
    <property type="match status" value="1"/>
</dbReference>
<reference evidence="4 5" key="1">
    <citation type="submission" date="2017-04" db="EMBL/GenBank/DDBJ databases">
        <authorList>
            <person name="Afonso C.L."/>
            <person name="Miller P.J."/>
            <person name="Scott M.A."/>
            <person name="Spackman E."/>
            <person name="Goraichik I."/>
            <person name="Dimitrov K.M."/>
            <person name="Suarez D.L."/>
            <person name="Swayne D.E."/>
        </authorList>
    </citation>
    <scope>NUCLEOTIDE SEQUENCE [LARGE SCALE GENOMIC DNA]</scope>
    <source>
        <strain evidence="4 5">CGMCC 1.10972</strain>
    </source>
</reference>
<evidence type="ECO:0000313" key="5">
    <source>
        <dbReference type="Proteomes" id="UP000192656"/>
    </source>
</evidence>
<name>A0A1W1ZVS0_9HYPH</name>
<dbReference type="Pfam" id="PF03981">
    <property type="entry name" value="Ubiq_cyt_C_chap"/>
    <property type="match status" value="1"/>
</dbReference>
<organism evidence="4 5">
    <name type="scientific">Fulvimarina manganoxydans</name>
    <dbReference type="NCBI Taxonomy" id="937218"/>
    <lineage>
        <taxon>Bacteria</taxon>
        <taxon>Pseudomonadati</taxon>
        <taxon>Pseudomonadota</taxon>
        <taxon>Alphaproteobacteria</taxon>
        <taxon>Hyphomicrobiales</taxon>
        <taxon>Aurantimonadaceae</taxon>
        <taxon>Fulvimarina</taxon>
    </lineage>
</organism>
<evidence type="ECO:0000313" key="4">
    <source>
        <dbReference type="EMBL" id="SMC52514.1"/>
    </source>
</evidence>
<protein>
    <submittedName>
        <fullName evidence="4">Cytochrome b pre-mRNA-processing protein 3</fullName>
    </submittedName>
</protein>
<evidence type="ECO:0000256" key="2">
    <source>
        <dbReference type="ARBA" id="ARBA00006436"/>
    </source>
</evidence>
<comment type="similarity">
    <text evidence="1">Belongs to the CBP3 family.</text>
</comment>
<dbReference type="InterPro" id="IPR014569">
    <property type="entry name" value="Ubq_cyt-c_CBP3-rel"/>
</dbReference>
<sequence>MLFKWRAQKRRNEAIVDALYAAVTDWARQPKLYEDGGVPDTVMGRFEALAIAMYLFLRRCRDDARLAPLAQDVVDRFVTDMDHSLREIGIGYQAVPKRMRKLAGQFYERVSAYDAAMEVGEGARTALGDALAGRALGDDTPENVRLRLADHMLVEAGRLSSVPSDHILSGRLKEDVAR</sequence>
<gene>
    <name evidence="4" type="ORF">SAMN06297251_103163</name>
</gene>
<dbReference type="PIRSF" id="PIRSF032079">
    <property type="entry name" value="UCP032079"/>
    <property type="match status" value="1"/>
</dbReference>
<dbReference type="STRING" id="937218.SAMN06297251_103163"/>
<dbReference type="AlphaFoldDB" id="A0A1W1ZVS0"/>
<dbReference type="PANTHER" id="PTHR12184">
    <property type="entry name" value="UBIQUINOL-CYTOCHROME C REDUCTASE COMPLEX ASSEMBLY FACTOR 1 FAMILY MEMBER"/>
    <property type="match status" value="1"/>
</dbReference>
<dbReference type="RefSeq" id="WP_084408987.1">
    <property type="nucleotide sequence ID" value="NZ_FWXR01000003.1"/>
</dbReference>
<feature type="domain" description="Ubiquinol-cytochrome c chaperone" evidence="3">
    <location>
        <begin position="35"/>
        <end position="172"/>
    </location>
</feature>
<proteinExistence type="inferred from homology"/>
<evidence type="ECO:0000256" key="1">
    <source>
        <dbReference type="ARBA" id="ARBA00006407"/>
    </source>
</evidence>
<dbReference type="InterPro" id="IPR021150">
    <property type="entry name" value="Ubiq_cyt_c_chap"/>
</dbReference>